<keyword evidence="6" id="KW-0862">Zinc</keyword>
<evidence type="ECO:0000313" key="8">
    <source>
        <dbReference type="EMBL" id="KAI2648701.1"/>
    </source>
</evidence>
<evidence type="ECO:0000256" key="1">
    <source>
        <dbReference type="ARBA" id="ARBA00022679"/>
    </source>
</evidence>
<keyword evidence="3" id="KW-0677">Repeat</keyword>
<comment type="caution">
    <text evidence="8">The sequence shown here is derived from an EMBL/GenBank/DDBJ whole genome shotgun (WGS) entry which is preliminary data.</text>
</comment>
<gene>
    <name evidence="8" type="ORF">H4Q32_018870</name>
</gene>
<feature type="domain" description="RING-type" evidence="7">
    <location>
        <begin position="1"/>
        <end position="144"/>
    </location>
</feature>
<evidence type="ECO:0000259" key="7">
    <source>
        <dbReference type="PROSITE" id="PS51873"/>
    </source>
</evidence>
<reference evidence="8 9" key="1">
    <citation type="submission" date="2022-01" db="EMBL/GenBank/DDBJ databases">
        <title>A high-quality chromosome-level genome assembly of rohu carp, Labeo rohita.</title>
        <authorList>
            <person name="Arick M.A. II"/>
            <person name="Hsu C.-Y."/>
            <person name="Magbanua Z."/>
            <person name="Pechanova O."/>
            <person name="Grover C."/>
            <person name="Miller E."/>
            <person name="Thrash A."/>
            <person name="Ezzel L."/>
            <person name="Alam S."/>
            <person name="Benzie J."/>
            <person name="Hamilton M."/>
            <person name="Karsi A."/>
            <person name="Lawrence M.L."/>
            <person name="Peterson D.G."/>
        </authorList>
    </citation>
    <scope>NUCLEOTIDE SEQUENCE [LARGE SCALE GENOMIC DNA]</scope>
    <source>
        <strain evidence="9">BAU-BD-2019</strain>
        <tissue evidence="8">Blood</tissue>
    </source>
</reference>
<organism evidence="8 9">
    <name type="scientific">Labeo rohita</name>
    <name type="common">Indian major carp</name>
    <name type="synonym">Cyprinus rohita</name>
    <dbReference type="NCBI Taxonomy" id="84645"/>
    <lineage>
        <taxon>Eukaryota</taxon>
        <taxon>Metazoa</taxon>
        <taxon>Chordata</taxon>
        <taxon>Craniata</taxon>
        <taxon>Vertebrata</taxon>
        <taxon>Euteleostomi</taxon>
        <taxon>Actinopterygii</taxon>
        <taxon>Neopterygii</taxon>
        <taxon>Teleostei</taxon>
        <taxon>Ostariophysi</taxon>
        <taxon>Cypriniformes</taxon>
        <taxon>Cyprinidae</taxon>
        <taxon>Labeoninae</taxon>
        <taxon>Labeonini</taxon>
        <taxon>Labeo</taxon>
    </lineage>
</organism>
<evidence type="ECO:0000256" key="3">
    <source>
        <dbReference type="ARBA" id="ARBA00022737"/>
    </source>
</evidence>
<keyword evidence="9" id="KW-1185">Reference proteome</keyword>
<keyword evidence="4" id="KW-0863">Zinc-finger</keyword>
<dbReference type="Proteomes" id="UP000830375">
    <property type="component" value="Unassembled WGS sequence"/>
</dbReference>
<dbReference type="SUPFAM" id="SSF57850">
    <property type="entry name" value="RING/U-box"/>
    <property type="match status" value="3"/>
</dbReference>
<sequence>MCTFHLQCPGCDWIIERSDPSNLSVQCTICSAKNGRTFEFCWQCLREWKGQRPRSDRCDNEGCSNNDLDLLRDCATITLPSVKNIQCPAVRACPTCGLLLNHNTKKCKNIVCSRCNKEFCFVCLKLTPDCLKTSDYFIPCSGGVAPRQTSIPFWGNNSQINWFLPCFLSPPWSLLLLARQSFWCFQSYYPSTKPVVPWASTKSPLPQSLEFLHPRPARYPCCVTWSILFKMANDEKRYETSDIDLGINLVKRCNDIDPFDDDPDTLRAELSCGHIVGPQTLTDYCRIQLDEGKTELRCPLCNGLWSYTEVRKLAKLTPEEQQYFEERLANNATRKTIDIKNCPGCDWIIERSDPSNLSVQCTICSAKNKKTFEFCWQCLREWKGQRPRSDRCDNEGCSNKDLDLLRDCATIMLPAVKNIECPAVRACPTCGLLLNHNTEQCKNIVCYRCKKEFCFLCLKLTPDCRKTSSWFVPCSDGVAPRQTSIPIWRINQEIANKLTPI</sequence>
<dbReference type="EMBL" id="JACTAM010000025">
    <property type="protein sequence ID" value="KAI2648701.1"/>
    <property type="molecule type" value="Genomic_DNA"/>
</dbReference>
<dbReference type="PROSITE" id="PS51873">
    <property type="entry name" value="TRIAD"/>
    <property type="match status" value="2"/>
</dbReference>
<evidence type="ECO:0000256" key="6">
    <source>
        <dbReference type="ARBA" id="ARBA00022833"/>
    </source>
</evidence>
<evidence type="ECO:0000256" key="2">
    <source>
        <dbReference type="ARBA" id="ARBA00022723"/>
    </source>
</evidence>
<feature type="domain" description="RING-type" evidence="7">
    <location>
        <begin position="250"/>
        <end position="478"/>
    </location>
</feature>
<keyword evidence="1" id="KW-0808">Transferase</keyword>
<dbReference type="Gene3D" id="1.20.120.1750">
    <property type="match status" value="1"/>
</dbReference>
<evidence type="ECO:0000256" key="4">
    <source>
        <dbReference type="ARBA" id="ARBA00022771"/>
    </source>
</evidence>
<dbReference type="InterPro" id="IPR055999">
    <property type="entry name" value="DUF7577"/>
</dbReference>
<keyword evidence="5" id="KW-0833">Ubl conjugation pathway</keyword>
<protein>
    <recommendedName>
        <fullName evidence="7">RING-type domain-containing protein</fullName>
    </recommendedName>
</protein>
<name>A0ABQ8LG42_LABRO</name>
<evidence type="ECO:0000256" key="5">
    <source>
        <dbReference type="ARBA" id="ARBA00022786"/>
    </source>
</evidence>
<accession>A0ABQ8LG42</accession>
<keyword evidence="2" id="KW-0479">Metal-binding</keyword>
<dbReference type="InterPro" id="IPR044066">
    <property type="entry name" value="TRIAD_supradom"/>
</dbReference>
<evidence type="ECO:0000313" key="9">
    <source>
        <dbReference type="Proteomes" id="UP000830375"/>
    </source>
</evidence>
<dbReference type="Pfam" id="PF24463">
    <property type="entry name" value="DUF7577"/>
    <property type="match status" value="2"/>
</dbReference>
<proteinExistence type="predicted"/>